<organism evidence="13 14">
    <name type="scientific">Pseudomonas gingeri</name>
    <dbReference type="NCBI Taxonomy" id="117681"/>
    <lineage>
        <taxon>Bacteria</taxon>
        <taxon>Pseudomonadati</taxon>
        <taxon>Pseudomonadota</taxon>
        <taxon>Gammaproteobacteria</taxon>
        <taxon>Pseudomonadales</taxon>
        <taxon>Pseudomonadaceae</taxon>
        <taxon>Pseudomonas</taxon>
    </lineage>
</organism>
<dbReference type="Gene3D" id="3.30.700.10">
    <property type="entry name" value="Glycoprotein, Type 4 Pilin"/>
    <property type="match status" value="1"/>
</dbReference>
<keyword evidence="4" id="KW-0488">Methylation</keyword>
<keyword evidence="7 11" id="KW-1133">Transmembrane helix</keyword>
<evidence type="ECO:0000256" key="2">
    <source>
        <dbReference type="ARBA" id="ARBA00021549"/>
    </source>
</evidence>
<dbReference type="GO" id="GO:0005886">
    <property type="term" value="C:plasma membrane"/>
    <property type="evidence" value="ECO:0007669"/>
    <property type="project" value="UniProtKB-SubCell"/>
</dbReference>
<dbReference type="InterPro" id="IPR012902">
    <property type="entry name" value="N_methyl_site"/>
</dbReference>
<evidence type="ECO:0000256" key="7">
    <source>
        <dbReference type="ARBA" id="ARBA00022989"/>
    </source>
</evidence>
<dbReference type="InterPro" id="IPR022346">
    <property type="entry name" value="T2SS_GspH"/>
</dbReference>
<evidence type="ECO:0000256" key="5">
    <source>
        <dbReference type="ARBA" id="ARBA00022519"/>
    </source>
</evidence>
<evidence type="ECO:0000256" key="4">
    <source>
        <dbReference type="ARBA" id="ARBA00022481"/>
    </source>
</evidence>
<dbReference type="RefSeq" id="WP_177055238.1">
    <property type="nucleotide sequence ID" value="NZ_JACAPS010000001.1"/>
</dbReference>
<dbReference type="NCBIfam" id="TIGR02532">
    <property type="entry name" value="IV_pilin_GFxxxE"/>
    <property type="match status" value="1"/>
</dbReference>
<dbReference type="GO" id="GO:0015628">
    <property type="term" value="P:protein secretion by the type II secretion system"/>
    <property type="evidence" value="ECO:0007669"/>
    <property type="project" value="InterPro"/>
</dbReference>
<evidence type="ECO:0000256" key="10">
    <source>
        <dbReference type="ARBA" id="ARBA00030775"/>
    </source>
</evidence>
<comment type="subcellular location">
    <subcellularLocation>
        <location evidence="1">Cell inner membrane</location>
        <topology evidence="1">Single-pass membrane protein</topology>
    </subcellularLocation>
</comment>
<evidence type="ECO:0000256" key="3">
    <source>
        <dbReference type="ARBA" id="ARBA00022475"/>
    </source>
</evidence>
<dbReference type="AlphaFoldDB" id="A0A7Y7YBJ6"/>
<evidence type="ECO:0000256" key="1">
    <source>
        <dbReference type="ARBA" id="ARBA00004377"/>
    </source>
</evidence>
<dbReference type="GO" id="GO:0015627">
    <property type="term" value="C:type II protein secretion system complex"/>
    <property type="evidence" value="ECO:0007669"/>
    <property type="project" value="InterPro"/>
</dbReference>
<keyword evidence="5" id="KW-0997">Cell inner membrane</keyword>
<gene>
    <name evidence="13" type="ORF">HX876_13605</name>
</gene>
<dbReference type="Pfam" id="PF12019">
    <property type="entry name" value="GspH"/>
    <property type="match status" value="1"/>
</dbReference>
<comment type="similarity">
    <text evidence="9">Belongs to the GSP H family.</text>
</comment>
<reference evidence="13 14" key="1">
    <citation type="submission" date="2020-04" db="EMBL/GenBank/DDBJ databases">
        <title>Molecular characterization of pseudomonads from Agaricus bisporus reveal novel blotch 2 pathogens in Western Europe.</title>
        <authorList>
            <person name="Taparia T."/>
            <person name="Krijger M."/>
            <person name="Haynes E."/>
            <person name="Elpinstone J.G."/>
            <person name="Noble R."/>
            <person name="Van Der Wolf J."/>
        </authorList>
    </citation>
    <scope>NUCLEOTIDE SEQUENCE [LARGE SCALE GENOMIC DNA]</scope>
    <source>
        <strain evidence="13 14">IPO3737</strain>
    </source>
</reference>
<feature type="domain" description="General secretion pathway GspH" evidence="12">
    <location>
        <begin position="45"/>
        <end position="147"/>
    </location>
</feature>
<evidence type="ECO:0000256" key="11">
    <source>
        <dbReference type="SAM" id="Phobius"/>
    </source>
</evidence>
<dbReference type="Pfam" id="PF07963">
    <property type="entry name" value="N_methyl"/>
    <property type="match status" value="1"/>
</dbReference>
<protein>
    <recommendedName>
        <fullName evidence="2">Type II secretion system protein H</fullName>
    </recommendedName>
    <alternativeName>
        <fullName evidence="10">General secretion pathway protein H</fullName>
    </alternativeName>
</protein>
<keyword evidence="8 11" id="KW-0472">Membrane</keyword>
<evidence type="ECO:0000259" key="12">
    <source>
        <dbReference type="Pfam" id="PF12019"/>
    </source>
</evidence>
<evidence type="ECO:0000256" key="6">
    <source>
        <dbReference type="ARBA" id="ARBA00022692"/>
    </source>
</evidence>
<name>A0A7Y7YBJ6_9PSED</name>
<dbReference type="Proteomes" id="UP000520592">
    <property type="component" value="Unassembled WGS sequence"/>
</dbReference>
<dbReference type="EMBL" id="JACAQD010000014">
    <property type="protein sequence ID" value="NWC33431.1"/>
    <property type="molecule type" value="Genomic_DNA"/>
</dbReference>
<dbReference type="PROSITE" id="PS00409">
    <property type="entry name" value="PROKAR_NTER_METHYL"/>
    <property type="match status" value="1"/>
</dbReference>
<evidence type="ECO:0000256" key="8">
    <source>
        <dbReference type="ARBA" id="ARBA00023136"/>
    </source>
</evidence>
<evidence type="ECO:0000256" key="9">
    <source>
        <dbReference type="ARBA" id="ARBA00025772"/>
    </source>
</evidence>
<comment type="caution">
    <text evidence="13">The sequence shown here is derived from an EMBL/GenBank/DDBJ whole genome shotgun (WGS) entry which is preliminary data.</text>
</comment>
<dbReference type="SUPFAM" id="SSF54523">
    <property type="entry name" value="Pili subunits"/>
    <property type="match status" value="1"/>
</dbReference>
<dbReference type="InterPro" id="IPR045584">
    <property type="entry name" value="Pilin-like"/>
</dbReference>
<feature type="transmembrane region" description="Helical" evidence="11">
    <location>
        <begin position="13"/>
        <end position="31"/>
    </location>
</feature>
<accession>A0A7Y7YBJ6</accession>
<evidence type="ECO:0000313" key="14">
    <source>
        <dbReference type="Proteomes" id="UP000520592"/>
    </source>
</evidence>
<sequence>MGDGNKGFTLVELMVTLAVFAILVTIALPSFKSAIDKSKADTEVGDLIRGLSYARLEAIDRGISTRIRPSTANAAWTTELVVMSVIDDTAGRTNYYRVIPLMSSGAALNVTSGINRLDFNNLGGVSATVTFVYTLGAENRTVNVCLNGKIVLGSC</sequence>
<keyword evidence="3" id="KW-1003">Cell membrane</keyword>
<proteinExistence type="inferred from homology"/>
<evidence type="ECO:0000313" key="13">
    <source>
        <dbReference type="EMBL" id="NWC33431.1"/>
    </source>
</evidence>
<keyword evidence="6 11" id="KW-0812">Transmembrane</keyword>